<name>A0AAD5M5W7_PARTN</name>
<organism evidence="3 4">
    <name type="scientific">Parelaphostrongylus tenuis</name>
    <name type="common">Meningeal worm</name>
    <dbReference type="NCBI Taxonomy" id="148309"/>
    <lineage>
        <taxon>Eukaryota</taxon>
        <taxon>Metazoa</taxon>
        <taxon>Ecdysozoa</taxon>
        <taxon>Nematoda</taxon>
        <taxon>Chromadorea</taxon>
        <taxon>Rhabditida</taxon>
        <taxon>Rhabditina</taxon>
        <taxon>Rhabditomorpha</taxon>
        <taxon>Strongyloidea</taxon>
        <taxon>Metastrongylidae</taxon>
        <taxon>Parelaphostrongylus</taxon>
    </lineage>
</organism>
<sequence>MLMCLVAVCDVVTAEVAATQAQAQAQTQTQTQTQPQRQRERQRQRQRQRQRRSGKGRNGIVGNGSVDHGSDGGYCGGNGGRSPYRFGAADADAAIAAAAAAAGGESCGGSGVGTGGRTSGRACVVIVVVVVVGDAPCVSRRERPTAVAIRSSVLVGRPPPVHHIASLSFDDVSFFTHETSGVGAALIASSRDAGGLERVVLLLYALLLPLCPTSTLSTLRSLSNLALTSSFSFGNASAP</sequence>
<dbReference type="EMBL" id="JAHQIW010001538">
    <property type="protein sequence ID" value="KAJ1352740.1"/>
    <property type="molecule type" value="Genomic_DNA"/>
</dbReference>
<keyword evidence="4" id="KW-1185">Reference proteome</keyword>
<protein>
    <recommendedName>
        <fullName evidence="5">Secreted protein</fullName>
    </recommendedName>
</protein>
<evidence type="ECO:0008006" key="5">
    <source>
        <dbReference type="Google" id="ProtNLM"/>
    </source>
</evidence>
<evidence type="ECO:0000256" key="2">
    <source>
        <dbReference type="SAM" id="SignalP"/>
    </source>
</evidence>
<feature type="chain" id="PRO_5041934372" description="Secreted protein" evidence="2">
    <location>
        <begin position="19"/>
        <end position="239"/>
    </location>
</feature>
<dbReference type="AlphaFoldDB" id="A0AAD5M5W7"/>
<reference evidence="3" key="1">
    <citation type="submission" date="2021-06" db="EMBL/GenBank/DDBJ databases">
        <title>Parelaphostrongylus tenuis whole genome reference sequence.</title>
        <authorList>
            <person name="Garwood T.J."/>
            <person name="Larsen P.A."/>
            <person name="Fountain-Jones N.M."/>
            <person name="Garbe J.R."/>
            <person name="Macchietto M.G."/>
            <person name="Kania S.A."/>
            <person name="Gerhold R.W."/>
            <person name="Richards J.E."/>
            <person name="Wolf T.M."/>
        </authorList>
    </citation>
    <scope>NUCLEOTIDE SEQUENCE</scope>
    <source>
        <strain evidence="3">MNPRO001-30</strain>
        <tissue evidence="3">Meninges</tissue>
    </source>
</reference>
<evidence type="ECO:0000313" key="3">
    <source>
        <dbReference type="EMBL" id="KAJ1352740.1"/>
    </source>
</evidence>
<feature type="region of interest" description="Disordered" evidence="1">
    <location>
        <begin position="25"/>
        <end position="74"/>
    </location>
</feature>
<accession>A0AAD5M5W7</accession>
<gene>
    <name evidence="3" type="ORF">KIN20_009161</name>
</gene>
<comment type="caution">
    <text evidence="3">The sequence shown here is derived from an EMBL/GenBank/DDBJ whole genome shotgun (WGS) entry which is preliminary data.</text>
</comment>
<evidence type="ECO:0000256" key="1">
    <source>
        <dbReference type="SAM" id="MobiDB-lite"/>
    </source>
</evidence>
<evidence type="ECO:0000313" key="4">
    <source>
        <dbReference type="Proteomes" id="UP001196413"/>
    </source>
</evidence>
<feature type="compositionally biased region" description="Basic residues" evidence="1">
    <location>
        <begin position="44"/>
        <end position="55"/>
    </location>
</feature>
<feature type="compositionally biased region" description="Low complexity" evidence="1">
    <location>
        <begin position="25"/>
        <end position="36"/>
    </location>
</feature>
<proteinExistence type="predicted"/>
<feature type="signal peptide" evidence="2">
    <location>
        <begin position="1"/>
        <end position="18"/>
    </location>
</feature>
<keyword evidence="2" id="KW-0732">Signal</keyword>
<dbReference type="Proteomes" id="UP001196413">
    <property type="component" value="Unassembled WGS sequence"/>
</dbReference>